<dbReference type="RefSeq" id="WP_085754993.1">
    <property type="nucleotide sequence ID" value="NZ_CP021023.1"/>
</dbReference>
<protein>
    <submittedName>
        <fullName evidence="4">Teichuronic acid biosynthesis glycosyltransferase TuaC</fullName>
        <ecNumber evidence="4">2.4.-.-</ecNumber>
    </submittedName>
</protein>
<dbReference type="EC" id="2.4.-.-" evidence="4"/>
<dbReference type="Pfam" id="PF13579">
    <property type="entry name" value="Glyco_trans_4_4"/>
    <property type="match status" value="1"/>
</dbReference>
<dbReference type="GO" id="GO:0009103">
    <property type="term" value="P:lipopolysaccharide biosynthetic process"/>
    <property type="evidence" value="ECO:0007669"/>
    <property type="project" value="TreeGrafter"/>
</dbReference>
<organism evidence="4 5">
    <name type="scientific">Sedimentisphaera salicampi</name>
    <dbReference type="NCBI Taxonomy" id="1941349"/>
    <lineage>
        <taxon>Bacteria</taxon>
        <taxon>Pseudomonadati</taxon>
        <taxon>Planctomycetota</taxon>
        <taxon>Phycisphaerae</taxon>
        <taxon>Sedimentisphaerales</taxon>
        <taxon>Sedimentisphaeraceae</taxon>
        <taxon>Sedimentisphaera</taxon>
    </lineage>
</organism>
<dbReference type="KEGG" id="pbp:STSP1_00667"/>
<name>A0A1W6LKI3_9BACT</name>
<dbReference type="AlphaFoldDB" id="A0A1W6LKI3"/>
<feature type="domain" description="Glycosyl transferase family 1" evidence="2">
    <location>
        <begin position="232"/>
        <end position="385"/>
    </location>
</feature>
<dbReference type="PANTHER" id="PTHR46401:SF2">
    <property type="entry name" value="GLYCOSYLTRANSFERASE WBBK-RELATED"/>
    <property type="match status" value="1"/>
</dbReference>
<dbReference type="GO" id="GO:0016757">
    <property type="term" value="F:glycosyltransferase activity"/>
    <property type="evidence" value="ECO:0007669"/>
    <property type="project" value="UniProtKB-KW"/>
</dbReference>
<dbReference type="InterPro" id="IPR001296">
    <property type="entry name" value="Glyco_trans_1"/>
</dbReference>
<dbReference type="EMBL" id="CP021023">
    <property type="protein sequence ID" value="ARN56291.1"/>
    <property type="molecule type" value="Genomic_DNA"/>
</dbReference>
<evidence type="ECO:0000259" key="3">
    <source>
        <dbReference type="Pfam" id="PF13579"/>
    </source>
</evidence>
<keyword evidence="1 4" id="KW-0808">Transferase</keyword>
<sequence length="407" mass="45302">MKLQDEKEFYVINMSIERILITSIYYPSPAKPARLTFVKQIAHAFARQGVETTVICPANLRCTADRKGNPYHSLEDAGEGKVVNVYRPAYFQCYFGRKIERQLWLGRLSSPRLMFNNFTQAVLRTVRKERLKFDAVYGHFLFAGGAAAINIGQLYGVPAFPGLGESTSGEKIGSVEAYGNKYAREVISNAAGVFTNSALLSNLVNRTLSYPQNKIAVFPNGSDLSKFRPLDKSECRKELGFPQDLFLAACIGHYSERKGQERVLEAIKPFEDVGVVFAGNSLPYSEEGKILWSRSVEQEMIPKLLGSCDVFVLPTLGEGSCNAIVEAMACGLPVISSKGAFNDELLSDEMSVRIDPMDIKELRKAVKDLKDNPNKLEEMSIAALKRAKLFDVNLRSEGMLKFMESMI</sequence>
<dbReference type="Proteomes" id="UP000193334">
    <property type="component" value="Chromosome"/>
</dbReference>
<keyword evidence="5" id="KW-1185">Reference proteome</keyword>
<dbReference type="SUPFAM" id="SSF53756">
    <property type="entry name" value="UDP-Glycosyltransferase/glycogen phosphorylase"/>
    <property type="match status" value="1"/>
</dbReference>
<dbReference type="InterPro" id="IPR028098">
    <property type="entry name" value="Glyco_trans_4-like_N"/>
</dbReference>
<evidence type="ECO:0000313" key="5">
    <source>
        <dbReference type="Proteomes" id="UP000193334"/>
    </source>
</evidence>
<proteinExistence type="predicted"/>
<feature type="domain" description="Glycosyltransferase subfamily 4-like N-terminal" evidence="3">
    <location>
        <begin position="37"/>
        <end position="221"/>
    </location>
</feature>
<dbReference type="STRING" id="1941349.STSP1_00667"/>
<reference evidence="5" key="1">
    <citation type="submission" date="2017-04" db="EMBL/GenBank/DDBJ databases">
        <title>Comparative genomics and description of representatives of a novel lineage of planctomycetes thriving in anoxic sediments.</title>
        <authorList>
            <person name="Spring S."/>
            <person name="Bunk B."/>
            <person name="Sproer C."/>
        </authorList>
    </citation>
    <scope>NUCLEOTIDE SEQUENCE [LARGE SCALE GENOMIC DNA]</scope>
    <source>
        <strain evidence="5">ST-PulAB-D4</strain>
    </source>
</reference>
<dbReference type="Gene3D" id="3.40.50.2000">
    <property type="entry name" value="Glycogen Phosphorylase B"/>
    <property type="match status" value="2"/>
</dbReference>
<dbReference type="Pfam" id="PF00534">
    <property type="entry name" value="Glycos_transf_1"/>
    <property type="match status" value="1"/>
</dbReference>
<evidence type="ECO:0000256" key="1">
    <source>
        <dbReference type="ARBA" id="ARBA00022679"/>
    </source>
</evidence>
<evidence type="ECO:0000259" key="2">
    <source>
        <dbReference type="Pfam" id="PF00534"/>
    </source>
</evidence>
<evidence type="ECO:0000313" key="4">
    <source>
        <dbReference type="EMBL" id="ARN56291.1"/>
    </source>
</evidence>
<keyword evidence="4" id="KW-0328">Glycosyltransferase</keyword>
<gene>
    <name evidence="4" type="primary">tuaC</name>
    <name evidence="4" type="ORF">STSP1_00667</name>
</gene>
<accession>A0A1W6LKI3</accession>
<dbReference type="PANTHER" id="PTHR46401">
    <property type="entry name" value="GLYCOSYLTRANSFERASE WBBK-RELATED"/>
    <property type="match status" value="1"/>
</dbReference>